<sequence length="215" mass="21988">MTARLALPHVIERDGIVAVLRAPDADAYLAACQILMNEGINAIELTLTTPGTLRALPYLRAHLPEATIGVGTALTGAHVNAAIDAGAEFIVTPIADPQLVDAAIRRGTPIIPGAFTPTEVHAVWAAGASAVKIFPAATVGADYLRQLAGPFPELTIMPSGGVGLDDIPYWIGAGAVAVSLGGPLLGDSLVGGDLRELATRAQVALTAVASARTHR</sequence>
<protein>
    <submittedName>
        <fullName evidence="6">2-dehydro-3-deoxyphosphogluconate aldolase/(4S)-4-hydroxy-2-oxoglutarate aldolase</fullName>
        <ecNumber evidence="6">4.1.2.14</ecNumber>
        <ecNumber evidence="6">4.1.3.42</ecNumber>
    </submittedName>
</protein>
<evidence type="ECO:0000313" key="7">
    <source>
        <dbReference type="Proteomes" id="UP000703720"/>
    </source>
</evidence>
<accession>A0ABS4WNP0</accession>
<name>A0ABS4WNP0_9MICO</name>
<dbReference type="NCBIfam" id="TIGR01182">
    <property type="entry name" value="eda"/>
    <property type="match status" value="1"/>
</dbReference>
<dbReference type="Pfam" id="PF01081">
    <property type="entry name" value="Aldolase"/>
    <property type="match status" value="1"/>
</dbReference>
<dbReference type="PANTHER" id="PTHR30246">
    <property type="entry name" value="2-KETO-3-DEOXY-6-PHOSPHOGLUCONATE ALDOLASE"/>
    <property type="match status" value="1"/>
</dbReference>
<dbReference type="InterPro" id="IPR013785">
    <property type="entry name" value="Aldolase_TIM"/>
</dbReference>
<dbReference type="SUPFAM" id="SSF51569">
    <property type="entry name" value="Aldolase"/>
    <property type="match status" value="1"/>
</dbReference>
<dbReference type="Proteomes" id="UP000703720">
    <property type="component" value="Unassembled WGS sequence"/>
</dbReference>
<comment type="similarity">
    <text evidence="2">Belongs to the KHG/KDPG aldolase family.</text>
</comment>
<dbReference type="RefSeq" id="WP_210097130.1">
    <property type="nucleotide sequence ID" value="NZ_BAAAIO010000001.1"/>
</dbReference>
<dbReference type="EMBL" id="JAGIOA010000001">
    <property type="protein sequence ID" value="MBP2377825.1"/>
    <property type="molecule type" value="Genomic_DNA"/>
</dbReference>
<reference evidence="6 7" key="1">
    <citation type="submission" date="2021-03" db="EMBL/GenBank/DDBJ databases">
        <title>Sequencing the genomes of 1000 actinobacteria strains.</title>
        <authorList>
            <person name="Klenk H.-P."/>
        </authorList>
    </citation>
    <scope>NUCLEOTIDE SEQUENCE [LARGE SCALE GENOMIC DNA]</scope>
    <source>
        <strain evidence="6 7">DSM 13468</strain>
    </source>
</reference>
<proteinExistence type="inferred from homology"/>
<evidence type="ECO:0000256" key="4">
    <source>
        <dbReference type="ARBA" id="ARBA00023239"/>
    </source>
</evidence>
<dbReference type="EC" id="4.1.3.42" evidence="6"/>
<dbReference type="CDD" id="cd00452">
    <property type="entry name" value="KDPG_aldolase"/>
    <property type="match status" value="1"/>
</dbReference>
<comment type="caution">
    <text evidence="6">The sequence shown here is derived from an EMBL/GenBank/DDBJ whole genome shotgun (WGS) entry which is preliminary data.</text>
</comment>
<evidence type="ECO:0000256" key="1">
    <source>
        <dbReference type="ARBA" id="ARBA00004761"/>
    </source>
</evidence>
<keyword evidence="7" id="KW-1185">Reference proteome</keyword>
<keyword evidence="4 6" id="KW-0456">Lyase</keyword>
<dbReference type="PANTHER" id="PTHR30246:SF1">
    <property type="entry name" value="2-DEHYDRO-3-DEOXY-6-PHOSPHOGALACTONATE ALDOLASE-RELATED"/>
    <property type="match status" value="1"/>
</dbReference>
<evidence type="ECO:0000256" key="5">
    <source>
        <dbReference type="ARBA" id="ARBA00023277"/>
    </source>
</evidence>
<evidence type="ECO:0000256" key="3">
    <source>
        <dbReference type="ARBA" id="ARBA00011233"/>
    </source>
</evidence>
<comment type="pathway">
    <text evidence="1">Carbohydrate acid metabolism.</text>
</comment>
<gene>
    <name evidence="6" type="ORF">JOF42_001320</name>
</gene>
<dbReference type="GO" id="GO:0106009">
    <property type="term" value="F:(4S)-4-hydroxy-2-oxoglutarate aldolase activity"/>
    <property type="evidence" value="ECO:0007669"/>
    <property type="project" value="UniProtKB-EC"/>
</dbReference>
<evidence type="ECO:0000313" key="6">
    <source>
        <dbReference type="EMBL" id="MBP2377825.1"/>
    </source>
</evidence>
<keyword evidence="5" id="KW-0119">Carbohydrate metabolism</keyword>
<dbReference type="EC" id="4.1.2.14" evidence="6"/>
<evidence type="ECO:0000256" key="2">
    <source>
        <dbReference type="ARBA" id="ARBA00006906"/>
    </source>
</evidence>
<dbReference type="InterPro" id="IPR000887">
    <property type="entry name" value="Aldlse_KDPG_KHG"/>
</dbReference>
<comment type="subunit">
    <text evidence="3">Homotrimer.</text>
</comment>
<organism evidence="6 7">
    <name type="scientific">Microbacterium phyllosphaerae</name>
    <dbReference type="NCBI Taxonomy" id="124798"/>
    <lineage>
        <taxon>Bacteria</taxon>
        <taxon>Bacillati</taxon>
        <taxon>Actinomycetota</taxon>
        <taxon>Actinomycetes</taxon>
        <taxon>Micrococcales</taxon>
        <taxon>Microbacteriaceae</taxon>
        <taxon>Microbacterium</taxon>
    </lineage>
</organism>
<dbReference type="GO" id="GO:0008675">
    <property type="term" value="F:2-dehydro-3-deoxy-phosphogluconate aldolase activity"/>
    <property type="evidence" value="ECO:0007669"/>
    <property type="project" value="UniProtKB-EC"/>
</dbReference>
<dbReference type="Gene3D" id="3.20.20.70">
    <property type="entry name" value="Aldolase class I"/>
    <property type="match status" value="1"/>
</dbReference>